<dbReference type="InterPro" id="IPR012340">
    <property type="entry name" value="NA-bd_OB-fold"/>
</dbReference>
<keyword evidence="3" id="KW-1185">Reference proteome</keyword>
<evidence type="ECO:0008006" key="4">
    <source>
        <dbReference type="Google" id="ProtNLM"/>
    </source>
</evidence>
<feature type="region of interest" description="Disordered" evidence="1">
    <location>
        <begin position="141"/>
        <end position="187"/>
    </location>
</feature>
<name>A0AAD5BWJ2_AMBAR</name>
<sequence>MLVVCSVLNGGMLQLGSSEASCNEPTRPDLTMFLLHSAGLCQVLLKQFGLKLQSNGKYFTVNGLNAVIKEIDIGKDWHYIGCPTCNQLVYPTANQWFCTRGGMHSTSNTFAQLHIQIPPDQSPRKLKCIVNKAVFLEDEVDIGTSTPQPSTPTPKTYPSSSAKRSLDLLDESEDPGDISAHRGKKKT</sequence>
<organism evidence="2 3">
    <name type="scientific">Ambrosia artemisiifolia</name>
    <name type="common">Common ragweed</name>
    <dbReference type="NCBI Taxonomy" id="4212"/>
    <lineage>
        <taxon>Eukaryota</taxon>
        <taxon>Viridiplantae</taxon>
        <taxon>Streptophyta</taxon>
        <taxon>Embryophyta</taxon>
        <taxon>Tracheophyta</taxon>
        <taxon>Spermatophyta</taxon>
        <taxon>Magnoliopsida</taxon>
        <taxon>eudicotyledons</taxon>
        <taxon>Gunneridae</taxon>
        <taxon>Pentapetalae</taxon>
        <taxon>asterids</taxon>
        <taxon>campanulids</taxon>
        <taxon>Asterales</taxon>
        <taxon>Asteraceae</taxon>
        <taxon>Asteroideae</taxon>
        <taxon>Heliantheae alliance</taxon>
        <taxon>Heliantheae</taxon>
        <taxon>Ambrosia</taxon>
    </lineage>
</organism>
<comment type="caution">
    <text evidence="2">The sequence shown here is derived from an EMBL/GenBank/DDBJ whole genome shotgun (WGS) entry which is preliminary data.</text>
</comment>
<dbReference type="AlphaFoldDB" id="A0AAD5BWJ2"/>
<gene>
    <name evidence="2" type="ORF">M8C21_017490</name>
</gene>
<feature type="compositionally biased region" description="Low complexity" evidence="1">
    <location>
        <begin position="144"/>
        <end position="161"/>
    </location>
</feature>
<dbReference type="EMBL" id="JAMZMK010010659">
    <property type="protein sequence ID" value="KAI7730745.1"/>
    <property type="molecule type" value="Genomic_DNA"/>
</dbReference>
<evidence type="ECO:0000313" key="2">
    <source>
        <dbReference type="EMBL" id="KAI7730745.1"/>
    </source>
</evidence>
<evidence type="ECO:0000313" key="3">
    <source>
        <dbReference type="Proteomes" id="UP001206925"/>
    </source>
</evidence>
<reference evidence="2" key="1">
    <citation type="submission" date="2022-06" db="EMBL/GenBank/DDBJ databases">
        <title>Uncovering the hologenomic basis of an extraordinary plant invasion.</title>
        <authorList>
            <person name="Bieker V.C."/>
            <person name="Martin M.D."/>
            <person name="Gilbert T."/>
            <person name="Hodgins K."/>
            <person name="Battlay P."/>
            <person name="Petersen B."/>
            <person name="Wilson J."/>
        </authorList>
    </citation>
    <scope>NUCLEOTIDE SEQUENCE</scope>
    <source>
        <strain evidence="2">AA19_3_7</strain>
        <tissue evidence="2">Leaf</tissue>
    </source>
</reference>
<proteinExistence type="predicted"/>
<dbReference type="Proteomes" id="UP001206925">
    <property type="component" value="Unassembled WGS sequence"/>
</dbReference>
<evidence type="ECO:0000256" key="1">
    <source>
        <dbReference type="SAM" id="MobiDB-lite"/>
    </source>
</evidence>
<protein>
    <recommendedName>
        <fullName evidence="4">Replication factor A C-terminal domain-containing protein</fullName>
    </recommendedName>
</protein>
<accession>A0AAD5BWJ2</accession>
<dbReference type="Gene3D" id="2.40.50.140">
    <property type="entry name" value="Nucleic acid-binding proteins"/>
    <property type="match status" value="1"/>
</dbReference>